<evidence type="ECO:0000313" key="1">
    <source>
        <dbReference type="EMBL" id="PSB03868.1"/>
    </source>
</evidence>
<dbReference type="InterPro" id="IPR054664">
    <property type="entry name" value="Alr0857-like"/>
</dbReference>
<keyword evidence="2" id="KW-1185">Reference proteome</keyword>
<reference evidence="1 2" key="1">
    <citation type="submission" date="2018-02" db="EMBL/GenBank/DDBJ databases">
        <authorList>
            <person name="Cohen D.B."/>
            <person name="Kent A.D."/>
        </authorList>
    </citation>
    <scope>NUCLEOTIDE SEQUENCE [LARGE SCALE GENOMIC DNA]</scope>
    <source>
        <strain evidence="1 2">CCAP 1448/3</strain>
    </source>
</reference>
<dbReference type="OrthoDB" id="530474at2"/>
<gene>
    <name evidence="1" type="ORF">C7B64_06600</name>
</gene>
<dbReference type="EMBL" id="PVWJ01000023">
    <property type="protein sequence ID" value="PSB03868.1"/>
    <property type="molecule type" value="Genomic_DNA"/>
</dbReference>
<accession>A0A2T1C6S6</accession>
<name>A0A2T1C6S6_9CYAN</name>
<evidence type="ECO:0000313" key="2">
    <source>
        <dbReference type="Proteomes" id="UP000238762"/>
    </source>
</evidence>
<comment type="caution">
    <text evidence="1">The sequence shown here is derived from an EMBL/GenBank/DDBJ whole genome shotgun (WGS) entry which is preliminary data.</text>
</comment>
<dbReference type="AlphaFoldDB" id="A0A2T1C6S6"/>
<dbReference type="RefSeq" id="WP_106287851.1">
    <property type="nucleotide sequence ID" value="NZ_CAWNTC010000240.1"/>
</dbReference>
<dbReference type="NCBIfam" id="NF045647">
    <property type="entry name" value="alr0857_fam"/>
    <property type="match status" value="1"/>
</dbReference>
<reference evidence="1 2" key="2">
    <citation type="submission" date="2018-03" db="EMBL/GenBank/DDBJ databases">
        <title>The ancient ancestry and fast evolution of plastids.</title>
        <authorList>
            <person name="Moore K.R."/>
            <person name="Magnabosco C."/>
            <person name="Momper L."/>
            <person name="Gold D.A."/>
            <person name="Bosak T."/>
            <person name="Fournier G.P."/>
        </authorList>
    </citation>
    <scope>NUCLEOTIDE SEQUENCE [LARGE SCALE GENOMIC DNA]</scope>
    <source>
        <strain evidence="1 2">CCAP 1448/3</strain>
    </source>
</reference>
<dbReference type="Proteomes" id="UP000238762">
    <property type="component" value="Unassembled WGS sequence"/>
</dbReference>
<sequence>MLKLTYTETGLHMELVDTSLDHAIASRSLLALSLGCSLHITPTEASFLLPAIGVGLVELGLLLHHEASSVVKVDDESIEVTLTGVWIAESPVADEGIFFAPLSDSKAESWIYKLWQDSLSPISSCV</sequence>
<protein>
    <submittedName>
        <fullName evidence="1">Uncharacterized protein</fullName>
    </submittedName>
</protein>
<organism evidence="1 2">
    <name type="scientific">Merismopedia glauca CCAP 1448/3</name>
    <dbReference type="NCBI Taxonomy" id="1296344"/>
    <lineage>
        <taxon>Bacteria</taxon>
        <taxon>Bacillati</taxon>
        <taxon>Cyanobacteriota</taxon>
        <taxon>Cyanophyceae</taxon>
        <taxon>Synechococcales</taxon>
        <taxon>Merismopediaceae</taxon>
        <taxon>Merismopedia</taxon>
    </lineage>
</organism>
<proteinExistence type="predicted"/>